<gene>
    <name evidence="1" type="ORF">AVDCRST_MAG48-768</name>
</gene>
<dbReference type="EMBL" id="CADCTS010000112">
    <property type="protein sequence ID" value="CAA9293772.1"/>
    <property type="molecule type" value="Genomic_DNA"/>
</dbReference>
<sequence length="193" mass="20648">TAVVGFRREMIMAAAPDISFSHNPHYATTNTSKSLLQGLLDSQDGGVLWLNGDVVFDPAVLTLDLPLLRAGKSFVCVDTNTVADEEVKYTLDDAGYVDELSKTVVGGLGEAVGINYVSAGDKATLIAHLERCGDQDYFERGIETAIAEAGLRFRPLDISAYVAVEVDFETDLHRANSMLEEMSRGAASSAEAG</sequence>
<name>A0A6J4K2J1_9ACTN</name>
<organism evidence="1">
    <name type="scientific">uncultured Friedmanniella sp</name>
    <dbReference type="NCBI Taxonomy" id="335381"/>
    <lineage>
        <taxon>Bacteria</taxon>
        <taxon>Bacillati</taxon>
        <taxon>Actinomycetota</taxon>
        <taxon>Actinomycetes</taxon>
        <taxon>Propionibacteriales</taxon>
        <taxon>Nocardioidaceae</taxon>
        <taxon>Friedmanniella</taxon>
        <taxon>environmental samples</taxon>
    </lineage>
</organism>
<dbReference type="InterPro" id="IPR029044">
    <property type="entry name" value="Nucleotide-diphossugar_trans"/>
</dbReference>
<dbReference type="Gene3D" id="3.90.550.10">
    <property type="entry name" value="Spore Coat Polysaccharide Biosynthesis Protein SpsA, Chain A"/>
    <property type="match status" value="1"/>
</dbReference>
<accession>A0A6J4K2J1</accession>
<evidence type="ECO:0000313" key="1">
    <source>
        <dbReference type="EMBL" id="CAA9293772.1"/>
    </source>
</evidence>
<protein>
    <submittedName>
        <fullName evidence="1">UDP-N-acetylglucosamine pyrophosphorylase related protein</fullName>
    </submittedName>
</protein>
<feature type="non-terminal residue" evidence="1">
    <location>
        <position position="1"/>
    </location>
</feature>
<dbReference type="SUPFAM" id="SSF53448">
    <property type="entry name" value="Nucleotide-diphospho-sugar transferases"/>
    <property type="match status" value="1"/>
</dbReference>
<reference evidence="1" key="1">
    <citation type="submission" date="2020-02" db="EMBL/GenBank/DDBJ databases">
        <authorList>
            <person name="Meier V. D."/>
        </authorList>
    </citation>
    <scope>NUCLEOTIDE SEQUENCE</scope>
    <source>
        <strain evidence="1">AVDCRST_MAG48</strain>
    </source>
</reference>
<proteinExistence type="predicted"/>
<dbReference type="AlphaFoldDB" id="A0A6J4K2J1"/>